<evidence type="ECO:0000256" key="1">
    <source>
        <dbReference type="ARBA" id="ARBA00004370"/>
    </source>
</evidence>
<dbReference type="GO" id="GO:0005506">
    <property type="term" value="F:iron ion binding"/>
    <property type="evidence" value="ECO:0007669"/>
    <property type="project" value="InterPro"/>
</dbReference>
<proteinExistence type="predicted"/>
<dbReference type="PANTHER" id="PTHR11863">
    <property type="entry name" value="STEROL DESATURASE"/>
    <property type="match status" value="1"/>
</dbReference>
<evidence type="ECO:0000313" key="7">
    <source>
        <dbReference type="EMBL" id="CEP64923.1"/>
    </source>
</evidence>
<sequence>MDLVLEFFDTFGLDYVYSKTLPASLASQFSSQLQQTLALNKGNLSSLVESASASAAASAGKYGYAPYLFHLTDYTAESLLPRYNVLRQFLSLTVIMTVFGWLLYLGVATFSYVFIFDKAIFNHPRYLKNQMSLEIKQAISAIPVMVLLTVPWFLIELQGYSKLYMNIDTENHGVRQFFLEYVYFLLFTDCGIYLLHRWLHWPRVYKALHKPHHKWLVTTPYASHAFHPVDGYFQSLPYHLYPMLFPLNKVSYLILFTFVNFWTVMIHDGEYLANDPVVNGAACHTVHHLYFNYNYGQFTTLWDRLGGSYREPDRELFNKSLKKSSKTWEEQIKKMEVIKQKVEGKEDDRVYGTEERYKKIN</sequence>
<keyword evidence="8" id="KW-1185">Reference proteome</keyword>
<dbReference type="EMBL" id="LN736374">
    <property type="protein sequence ID" value="CEP64923.1"/>
    <property type="molecule type" value="Genomic_DNA"/>
</dbReference>
<feature type="transmembrane region" description="Helical" evidence="5">
    <location>
        <begin position="181"/>
        <end position="199"/>
    </location>
</feature>
<dbReference type="STRING" id="1245769.A0A0C7MY41"/>
<dbReference type="InterPro" id="IPR006694">
    <property type="entry name" value="Fatty_acid_hydroxylase"/>
</dbReference>
<dbReference type="HOGENOM" id="CLU_047036_3_0_1"/>
<feature type="domain" description="Fatty acid hydroxylase" evidence="6">
    <location>
        <begin position="182"/>
        <end position="307"/>
    </location>
</feature>
<dbReference type="OrthoDB" id="6354873at2759"/>
<evidence type="ECO:0000259" key="6">
    <source>
        <dbReference type="Pfam" id="PF04116"/>
    </source>
</evidence>
<dbReference type="AlphaFoldDB" id="A0A0C7MY41"/>
<keyword evidence="2 5" id="KW-0812">Transmembrane</keyword>
<reference evidence="7 8" key="1">
    <citation type="submission" date="2014-12" db="EMBL/GenBank/DDBJ databases">
        <authorList>
            <person name="Neuveglise Cecile"/>
        </authorList>
    </citation>
    <scope>NUCLEOTIDE SEQUENCE [LARGE SCALE GENOMIC DNA]</scope>
    <source>
        <strain evidence="7 8">CBS 12615</strain>
    </source>
</reference>
<feature type="transmembrane region" description="Helical" evidence="5">
    <location>
        <begin position="89"/>
        <end position="116"/>
    </location>
</feature>
<evidence type="ECO:0000313" key="8">
    <source>
        <dbReference type="Proteomes" id="UP000054304"/>
    </source>
</evidence>
<gene>
    <name evidence="7" type="ORF">LALA0_S15e00452g</name>
</gene>
<organism evidence="7 8">
    <name type="scientific">Lachancea lanzarotensis</name>
    <dbReference type="NCBI Taxonomy" id="1245769"/>
    <lineage>
        <taxon>Eukaryota</taxon>
        <taxon>Fungi</taxon>
        <taxon>Dikarya</taxon>
        <taxon>Ascomycota</taxon>
        <taxon>Saccharomycotina</taxon>
        <taxon>Saccharomycetes</taxon>
        <taxon>Saccharomycetales</taxon>
        <taxon>Saccharomycetaceae</taxon>
        <taxon>Lachancea</taxon>
    </lineage>
</organism>
<evidence type="ECO:0000256" key="5">
    <source>
        <dbReference type="SAM" id="Phobius"/>
    </source>
</evidence>
<protein>
    <submittedName>
        <fullName evidence="7">LALA0S15e00452g1_1</fullName>
    </submittedName>
</protein>
<evidence type="ECO:0000256" key="2">
    <source>
        <dbReference type="ARBA" id="ARBA00022692"/>
    </source>
</evidence>
<dbReference type="RefSeq" id="XP_022631120.1">
    <property type="nucleotide sequence ID" value="XM_022770566.1"/>
</dbReference>
<evidence type="ECO:0000256" key="4">
    <source>
        <dbReference type="ARBA" id="ARBA00023136"/>
    </source>
</evidence>
<dbReference type="GeneID" id="34688493"/>
<evidence type="ECO:0000256" key="3">
    <source>
        <dbReference type="ARBA" id="ARBA00022989"/>
    </source>
</evidence>
<dbReference type="GO" id="GO:0000248">
    <property type="term" value="F:C-5 sterol desaturase activity"/>
    <property type="evidence" value="ECO:0007669"/>
    <property type="project" value="EnsemblFungi"/>
</dbReference>
<keyword evidence="3 5" id="KW-1133">Transmembrane helix</keyword>
<dbReference type="Proteomes" id="UP000054304">
    <property type="component" value="Unassembled WGS sequence"/>
</dbReference>
<name>A0A0C7MY41_9SACH</name>
<dbReference type="GO" id="GO:0005788">
    <property type="term" value="C:endoplasmic reticulum lumen"/>
    <property type="evidence" value="ECO:0007669"/>
    <property type="project" value="EnsemblFungi"/>
</dbReference>
<accession>A0A0C7MY41</accession>
<keyword evidence="4 5" id="KW-0472">Membrane</keyword>
<feature type="transmembrane region" description="Helical" evidence="5">
    <location>
        <begin position="137"/>
        <end position="155"/>
    </location>
</feature>
<dbReference type="GO" id="GO:0016020">
    <property type="term" value="C:membrane"/>
    <property type="evidence" value="ECO:0007669"/>
    <property type="project" value="UniProtKB-SubCell"/>
</dbReference>
<dbReference type="Pfam" id="PF04116">
    <property type="entry name" value="FA_hydroxylase"/>
    <property type="match status" value="1"/>
</dbReference>
<dbReference type="InterPro" id="IPR050307">
    <property type="entry name" value="Sterol_Desaturase_Related"/>
</dbReference>
<dbReference type="GO" id="GO:0006696">
    <property type="term" value="P:ergosterol biosynthetic process"/>
    <property type="evidence" value="ECO:0007669"/>
    <property type="project" value="EnsemblFungi"/>
</dbReference>
<comment type="subcellular location">
    <subcellularLocation>
        <location evidence="1">Membrane</location>
    </subcellularLocation>
</comment>